<dbReference type="GO" id="GO:0016358">
    <property type="term" value="P:dendrite development"/>
    <property type="evidence" value="ECO:0007669"/>
    <property type="project" value="TreeGrafter"/>
</dbReference>
<dbReference type="SUPFAM" id="SSF49785">
    <property type="entry name" value="Galactose-binding domain-like"/>
    <property type="match status" value="1"/>
</dbReference>
<dbReference type="PANTHER" id="PTHR10574:SF443">
    <property type="entry name" value="NETRIN 5"/>
    <property type="match status" value="1"/>
</dbReference>
<dbReference type="CDD" id="cd00055">
    <property type="entry name" value="EGF_Lam"/>
    <property type="match status" value="3"/>
</dbReference>
<dbReference type="CTD" id="126147"/>
<keyword evidence="3" id="KW-0964">Secreted</keyword>
<dbReference type="Gene3D" id="2.40.50.120">
    <property type="match status" value="1"/>
</dbReference>
<feature type="domain" description="Laminin N-terminal" evidence="13">
    <location>
        <begin position="48"/>
        <end position="277"/>
    </location>
</feature>
<dbReference type="AlphaFoldDB" id="A0A6P8SGH3"/>
<dbReference type="PROSITE" id="PS51117">
    <property type="entry name" value="LAMININ_NTER"/>
    <property type="match status" value="1"/>
</dbReference>
<evidence type="ECO:0000256" key="10">
    <source>
        <dbReference type="SAM" id="SignalP"/>
    </source>
</evidence>
<dbReference type="Pfam" id="PF00055">
    <property type="entry name" value="Laminin_N"/>
    <property type="match status" value="1"/>
</dbReference>
<dbReference type="PANTHER" id="PTHR10574">
    <property type="entry name" value="NETRIN/LAMININ-RELATED"/>
    <property type="match status" value="1"/>
</dbReference>
<dbReference type="PROSITE" id="PS50027">
    <property type="entry name" value="EGF_LAM_2"/>
    <property type="match status" value="1"/>
</dbReference>
<feature type="signal peptide" evidence="10">
    <location>
        <begin position="1"/>
        <end position="28"/>
    </location>
</feature>
<comment type="subcellular location">
    <subcellularLocation>
        <location evidence="1">Secreted</location>
    </subcellularLocation>
</comment>
<evidence type="ECO:0000313" key="16">
    <source>
        <dbReference type="RefSeq" id="XP_033817493.1"/>
    </source>
</evidence>
<dbReference type="InterPro" id="IPR056863">
    <property type="entry name" value="LMN_ATRN_NET-like_EGF"/>
</dbReference>
<dbReference type="OrthoDB" id="9972745at2759"/>
<dbReference type="InterPro" id="IPR050440">
    <property type="entry name" value="Laminin/Netrin_ECM"/>
</dbReference>
<reference evidence="15 16" key="1">
    <citation type="submission" date="2025-04" db="UniProtKB">
        <authorList>
            <consortium name="RefSeq"/>
        </authorList>
    </citation>
    <scope>IDENTIFICATION</scope>
</reference>
<evidence type="ECO:0000256" key="8">
    <source>
        <dbReference type="ARBA" id="ARBA00023292"/>
    </source>
</evidence>
<protein>
    <recommendedName>
        <fullName evidence="2">Netrin-1</fullName>
    </recommendedName>
</protein>
<feature type="chain" id="PRO_5044654225" description="Netrin-1" evidence="10">
    <location>
        <begin position="29"/>
        <end position="598"/>
    </location>
</feature>
<dbReference type="FunFam" id="2.10.25.10:FF:000048">
    <property type="entry name" value="Netrin 3"/>
    <property type="match status" value="1"/>
</dbReference>
<dbReference type="GO" id="GO:0008045">
    <property type="term" value="P:motor neuron axon guidance"/>
    <property type="evidence" value="ECO:0007669"/>
    <property type="project" value="TreeGrafter"/>
</dbReference>
<dbReference type="GO" id="GO:0009888">
    <property type="term" value="P:tissue development"/>
    <property type="evidence" value="ECO:0007669"/>
    <property type="project" value="TreeGrafter"/>
</dbReference>
<dbReference type="SMART" id="SM00136">
    <property type="entry name" value="LamNT"/>
    <property type="match status" value="1"/>
</dbReference>
<proteinExistence type="predicted"/>
<dbReference type="GO" id="GO:0005576">
    <property type="term" value="C:extracellular region"/>
    <property type="evidence" value="ECO:0007669"/>
    <property type="project" value="UniProtKB-SubCell"/>
</dbReference>
<sequence length="598" mass="67659">MPQLLRGFLIYLCILQLCLVSLRQKSHTHLVTAQRGHPEDPCYDAKQRPRYCIPDFLDLALGREVQASGTCGKVPQKLCSYQDPTNITSRKCLICDQSRAKTSYPPAYLTDADAQTCWKSEAGVKFPKNVTLTLPLGRRFELVYLSLRFCSPRPQSMAVYKSMDHGRSWVPIQYYSTQCRRVYGLPTSGTITKAMEHEASCTDYQTGLKPLTGGLVAFMPLAGRPSARRFEYSPVLQDWVTATDIRVVFSRLHTGQELGMRRKTTFYGVTELQVGGRCKCNGHASHCASMPEGLTCDCRHHTAGPECDRCKAFYHDRPWQRATPSNSHECVACECNLHSHRCRFSMELYALSGRRSGGICTGCRHNTAGRHCHYCKQGYKRDPGKPITSRRSCKPCQCHPVGAISAMCNQTTGQCQCKIGVTGLTCNRCALGFQQSRSAYMPCVRIREEATTTADSPLVWNAGTECQTYCKPSRGRAHMNLRKYCTKDYVLRAQISAMEKSGEWWEFTASVSTVYRQRRVPIRRGDQPLWVPEQDLACACLRLQVGRAYLIIANDEESPDTSRLVLDRNSLALPWRDAWAYKLRRFQQQHRRGKCKDA</sequence>
<dbReference type="InterPro" id="IPR018933">
    <property type="entry name" value="Netrin_module_non-TIMP"/>
</dbReference>
<dbReference type="GeneID" id="117368197"/>
<dbReference type="Proteomes" id="UP000515159">
    <property type="component" value="Chromosome 10"/>
</dbReference>
<evidence type="ECO:0000256" key="1">
    <source>
        <dbReference type="ARBA" id="ARBA00004613"/>
    </source>
</evidence>
<dbReference type="Pfam" id="PF00053">
    <property type="entry name" value="EGF_laminin"/>
    <property type="match status" value="1"/>
</dbReference>
<dbReference type="SUPFAM" id="SSF57196">
    <property type="entry name" value="EGF/Laminin"/>
    <property type="match status" value="3"/>
</dbReference>
<dbReference type="SUPFAM" id="SSF50242">
    <property type="entry name" value="TIMP-like"/>
    <property type="match status" value="1"/>
</dbReference>
<dbReference type="RefSeq" id="XP_033817493.1">
    <property type="nucleotide sequence ID" value="XM_033961602.1"/>
</dbReference>
<feature type="domain" description="NTR" evidence="12">
    <location>
        <begin position="466"/>
        <end position="595"/>
    </location>
</feature>
<dbReference type="Pfam" id="PF01759">
    <property type="entry name" value="NTR"/>
    <property type="match status" value="1"/>
</dbReference>
<evidence type="ECO:0000313" key="14">
    <source>
        <dbReference type="Proteomes" id="UP000515159"/>
    </source>
</evidence>
<dbReference type="InterPro" id="IPR002049">
    <property type="entry name" value="LE_dom"/>
</dbReference>
<dbReference type="GO" id="GO:0009887">
    <property type="term" value="P:animal organ morphogenesis"/>
    <property type="evidence" value="ECO:0007669"/>
    <property type="project" value="TreeGrafter"/>
</dbReference>
<evidence type="ECO:0000259" key="13">
    <source>
        <dbReference type="PROSITE" id="PS51117"/>
    </source>
</evidence>
<feature type="domain" description="Laminin EGF-like" evidence="11">
    <location>
        <begin position="396"/>
        <end position="445"/>
    </location>
</feature>
<evidence type="ECO:0000259" key="12">
    <source>
        <dbReference type="PROSITE" id="PS50189"/>
    </source>
</evidence>
<feature type="disulfide bond" evidence="9">
    <location>
        <begin position="396"/>
        <end position="408"/>
    </location>
</feature>
<dbReference type="Gene3D" id="2.60.120.260">
    <property type="entry name" value="Galactose-binding domain-like"/>
    <property type="match status" value="1"/>
</dbReference>
<evidence type="ECO:0000256" key="5">
    <source>
        <dbReference type="ARBA" id="ARBA00022737"/>
    </source>
</evidence>
<dbReference type="SMART" id="SM00643">
    <property type="entry name" value="C345C"/>
    <property type="match status" value="1"/>
</dbReference>
<dbReference type="InterPro" id="IPR008993">
    <property type="entry name" value="TIMP-like_OB-fold"/>
</dbReference>
<dbReference type="PROSITE" id="PS01248">
    <property type="entry name" value="EGF_LAM_1"/>
    <property type="match status" value="2"/>
</dbReference>
<accession>A0A6P8SGH3</accession>
<organism evidence="14 15">
    <name type="scientific">Geotrypetes seraphini</name>
    <name type="common">Gaboon caecilian</name>
    <name type="synonym">Caecilia seraphini</name>
    <dbReference type="NCBI Taxonomy" id="260995"/>
    <lineage>
        <taxon>Eukaryota</taxon>
        <taxon>Metazoa</taxon>
        <taxon>Chordata</taxon>
        <taxon>Craniata</taxon>
        <taxon>Vertebrata</taxon>
        <taxon>Euteleostomi</taxon>
        <taxon>Amphibia</taxon>
        <taxon>Gymnophiona</taxon>
        <taxon>Geotrypetes</taxon>
    </lineage>
</organism>
<keyword evidence="8 9" id="KW-0424">Laminin EGF-like domain</keyword>
<dbReference type="GO" id="GO:0005604">
    <property type="term" value="C:basement membrane"/>
    <property type="evidence" value="ECO:0007669"/>
    <property type="project" value="TreeGrafter"/>
</dbReference>
<gene>
    <name evidence="15 16" type="primary">NTN5</name>
</gene>
<dbReference type="FunFam" id="2.40.50.120:FF:000001">
    <property type="entry name" value="Netrin 1"/>
    <property type="match status" value="1"/>
</dbReference>
<feature type="disulfide bond" evidence="9">
    <location>
        <begin position="398"/>
        <end position="415"/>
    </location>
</feature>
<feature type="disulfide bond" evidence="9">
    <location>
        <begin position="417"/>
        <end position="426"/>
    </location>
</feature>
<keyword evidence="4 10" id="KW-0732">Signal</keyword>
<dbReference type="KEGG" id="gsh:117368197"/>
<evidence type="ECO:0000256" key="6">
    <source>
        <dbReference type="ARBA" id="ARBA00023157"/>
    </source>
</evidence>
<evidence type="ECO:0000313" key="15">
    <source>
        <dbReference type="RefSeq" id="XP_033817492.1"/>
    </source>
</evidence>
<dbReference type="InterPro" id="IPR008211">
    <property type="entry name" value="Laminin_N"/>
</dbReference>
<feature type="disulfide bond" evidence="9">
    <location>
        <begin position="429"/>
        <end position="443"/>
    </location>
</feature>
<dbReference type="PROSITE" id="PS50189">
    <property type="entry name" value="NTR"/>
    <property type="match status" value="1"/>
</dbReference>
<dbReference type="FunFam" id="2.60.120.260:FF:000098">
    <property type="entry name" value="Netrin-A, isoform B"/>
    <property type="match status" value="1"/>
</dbReference>
<evidence type="ECO:0000256" key="2">
    <source>
        <dbReference type="ARBA" id="ARBA00015919"/>
    </source>
</evidence>
<keyword evidence="14" id="KW-1185">Reference proteome</keyword>
<dbReference type="SMART" id="SM00180">
    <property type="entry name" value="EGF_Lam"/>
    <property type="match status" value="3"/>
</dbReference>
<keyword evidence="7" id="KW-0325">Glycoprotein</keyword>
<evidence type="ECO:0000256" key="9">
    <source>
        <dbReference type="PROSITE-ProRule" id="PRU00460"/>
    </source>
</evidence>
<name>A0A6P8SGH3_GEOSA</name>
<dbReference type="Pfam" id="PF24973">
    <property type="entry name" value="EGF_LMN_ATRN"/>
    <property type="match status" value="2"/>
</dbReference>
<keyword evidence="6 9" id="KW-1015">Disulfide bond</keyword>
<evidence type="ECO:0000256" key="3">
    <source>
        <dbReference type="ARBA" id="ARBA00022525"/>
    </source>
</evidence>
<dbReference type="Gene3D" id="2.10.25.10">
    <property type="entry name" value="Laminin"/>
    <property type="match status" value="2"/>
</dbReference>
<dbReference type="RefSeq" id="XP_033817492.1">
    <property type="nucleotide sequence ID" value="XM_033961601.1"/>
</dbReference>
<dbReference type="CDD" id="cd03579">
    <property type="entry name" value="NTR_netrin-1_like"/>
    <property type="match status" value="1"/>
</dbReference>
<evidence type="ECO:0000256" key="4">
    <source>
        <dbReference type="ARBA" id="ARBA00022729"/>
    </source>
</evidence>
<keyword evidence="5" id="KW-0677">Repeat</keyword>
<dbReference type="InterPro" id="IPR008979">
    <property type="entry name" value="Galactose-bd-like_sf"/>
</dbReference>
<dbReference type="FunFam" id="2.10.25.10:FF:000081">
    <property type="entry name" value="Netrin 1"/>
    <property type="match status" value="1"/>
</dbReference>
<evidence type="ECO:0000256" key="7">
    <source>
        <dbReference type="ARBA" id="ARBA00023180"/>
    </source>
</evidence>
<evidence type="ECO:0000259" key="11">
    <source>
        <dbReference type="PROSITE" id="PS50027"/>
    </source>
</evidence>
<dbReference type="InterPro" id="IPR001134">
    <property type="entry name" value="Netrin_domain"/>
</dbReference>